<keyword evidence="2" id="KW-0472">Membrane</keyword>
<dbReference type="AlphaFoldDB" id="A0A839EUF5"/>
<name>A0A839EUF5_9HYPH</name>
<evidence type="ECO:0000313" key="3">
    <source>
        <dbReference type="EMBL" id="MBA8881735.1"/>
    </source>
</evidence>
<dbReference type="RefSeq" id="WP_182552282.1">
    <property type="nucleotide sequence ID" value="NZ_JACGXN010000016.1"/>
</dbReference>
<evidence type="ECO:0000256" key="2">
    <source>
        <dbReference type="SAM" id="Phobius"/>
    </source>
</evidence>
<keyword evidence="2" id="KW-0812">Transmembrane</keyword>
<evidence type="ECO:0000313" key="4">
    <source>
        <dbReference type="Proteomes" id="UP000549052"/>
    </source>
</evidence>
<accession>A0A839EUF5</accession>
<keyword evidence="4" id="KW-1185">Reference proteome</keyword>
<proteinExistence type="predicted"/>
<evidence type="ECO:0000256" key="1">
    <source>
        <dbReference type="SAM" id="MobiDB-lite"/>
    </source>
</evidence>
<protein>
    <submittedName>
        <fullName evidence="3">Putative phage tail protein</fullName>
    </submittedName>
</protein>
<feature type="transmembrane region" description="Helical" evidence="2">
    <location>
        <begin position="124"/>
        <end position="144"/>
    </location>
</feature>
<organism evidence="3 4">
    <name type="scientific">Phyllobacterium myrsinacearum</name>
    <dbReference type="NCBI Taxonomy" id="28101"/>
    <lineage>
        <taxon>Bacteria</taxon>
        <taxon>Pseudomonadati</taxon>
        <taxon>Pseudomonadota</taxon>
        <taxon>Alphaproteobacteria</taxon>
        <taxon>Hyphomicrobiales</taxon>
        <taxon>Phyllobacteriaceae</taxon>
        <taxon>Phyllobacterium</taxon>
    </lineage>
</organism>
<feature type="region of interest" description="Disordered" evidence="1">
    <location>
        <begin position="145"/>
        <end position="164"/>
    </location>
</feature>
<keyword evidence="2" id="KW-1133">Transmembrane helix</keyword>
<comment type="caution">
    <text evidence="3">The sequence shown here is derived from an EMBL/GenBank/DDBJ whole genome shotgun (WGS) entry which is preliminary data.</text>
</comment>
<dbReference type="EMBL" id="JACGXN010000016">
    <property type="protein sequence ID" value="MBA8881735.1"/>
    <property type="molecule type" value="Genomic_DNA"/>
</dbReference>
<feature type="compositionally biased region" description="Basic and acidic residues" evidence="1">
    <location>
        <begin position="146"/>
        <end position="155"/>
    </location>
</feature>
<reference evidence="3 4" key="1">
    <citation type="submission" date="2020-07" db="EMBL/GenBank/DDBJ databases">
        <title>Genomic Encyclopedia of Type Strains, Phase IV (KMG-V): Genome sequencing to study the core and pangenomes of soil and plant-associated prokaryotes.</title>
        <authorList>
            <person name="Whitman W."/>
        </authorList>
    </citation>
    <scope>NUCLEOTIDE SEQUENCE [LARGE SCALE GENOMIC DNA]</scope>
    <source>
        <strain evidence="3 4">AN3</strain>
    </source>
</reference>
<feature type="transmembrane region" description="Helical" evidence="2">
    <location>
        <begin position="93"/>
        <end position="118"/>
    </location>
</feature>
<gene>
    <name evidence="3" type="ORF">FHW16_005480</name>
</gene>
<sequence>MRKIYLHGYLAEFGKVHEMEVQTAAEAVRALGVCIPGFFERLREGSYNIVVGKKRSSGRSLSEDDLGEITLGRQDLHIMPAIAGRKRGGLLKAILGVVLVGAAIFGGLAAGGLGASFLGTSFTYGNVAMFGAALALAGVSQLLAPSDKKDDKDDSSFTTSGPGNTYEQGGAIPLVYGEVVTGGIMVSAGVDIEKLK</sequence>
<dbReference type="Proteomes" id="UP000549052">
    <property type="component" value="Unassembled WGS sequence"/>
</dbReference>